<dbReference type="GO" id="GO:0004156">
    <property type="term" value="F:dihydropteroate synthase activity"/>
    <property type="evidence" value="ECO:0007669"/>
    <property type="project" value="UniProtKB-EC"/>
</dbReference>
<dbReference type="Proteomes" id="UP000242243">
    <property type="component" value="Unassembled WGS sequence"/>
</dbReference>
<proteinExistence type="inferred from homology"/>
<dbReference type="RefSeq" id="WP_089833737.1">
    <property type="nucleotide sequence ID" value="NZ_BJWI01000049.1"/>
</dbReference>
<dbReference type="OrthoDB" id="9811744at2"/>
<keyword evidence="10 13" id="KW-0289">Folate biosynthesis</keyword>
<dbReference type="CDD" id="cd00739">
    <property type="entry name" value="DHPS"/>
    <property type="match status" value="1"/>
</dbReference>
<dbReference type="Gene3D" id="3.20.20.20">
    <property type="entry name" value="Dihydropteroate synthase-like"/>
    <property type="match status" value="1"/>
</dbReference>
<organism evidence="16 17">
    <name type="scientific">Halolactibacillus halophilus</name>
    <dbReference type="NCBI Taxonomy" id="306540"/>
    <lineage>
        <taxon>Bacteria</taxon>
        <taxon>Bacillati</taxon>
        <taxon>Bacillota</taxon>
        <taxon>Bacilli</taxon>
        <taxon>Bacillales</taxon>
        <taxon>Bacillaceae</taxon>
        <taxon>Halolactibacillus</taxon>
    </lineage>
</organism>
<evidence type="ECO:0000313" key="16">
    <source>
        <dbReference type="EMBL" id="SFP72669.1"/>
    </source>
</evidence>
<dbReference type="NCBIfam" id="TIGR01496">
    <property type="entry name" value="DHPS"/>
    <property type="match status" value="1"/>
</dbReference>
<dbReference type="STRING" id="306540.SAMN05421839_1494"/>
<comment type="function">
    <text evidence="12 13">Catalyzes the condensation of para-aminobenzoate (pABA) with 6-hydroxymethyl-7,8-dihydropterin diphosphate (DHPt-PP) to form 7,8-dihydropteroate (H2Pte), the immediate precursor of folate derivatives.</text>
</comment>
<dbReference type="PROSITE" id="PS00792">
    <property type="entry name" value="DHPS_1"/>
    <property type="match status" value="1"/>
</dbReference>
<dbReference type="SUPFAM" id="SSF51717">
    <property type="entry name" value="Dihydropteroate synthetase-like"/>
    <property type="match status" value="1"/>
</dbReference>
<evidence type="ECO:0000256" key="8">
    <source>
        <dbReference type="ARBA" id="ARBA00022723"/>
    </source>
</evidence>
<evidence type="ECO:0000256" key="4">
    <source>
        <dbReference type="ARBA" id="ARBA00009503"/>
    </source>
</evidence>
<dbReference type="Pfam" id="PF00809">
    <property type="entry name" value="Pterin_bind"/>
    <property type="match status" value="1"/>
</dbReference>
<evidence type="ECO:0000256" key="9">
    <source>
        <dbReference type="ARBA" id="ARBA00022842"/>
    </source>
</evidence>
<dbReference type="InterPro" id="IPR011005">
    <property type="entry name" value="Dihydropteroate_synth-like_sf"/>
</dbReference>
<evidence type="ECO:0000256" key="10">
    <source>
        <dbReference type="ARBA" id="ARBA00022909"/>
    </source>
</evidence>
<evidence type="ECO:0000313" key="18">
    <source>
        <dbReference type="Proteomes" id="UP000321547"/>
    </source>
</evidence>
<dbReference type="GO" id="GO:0046872">
    <property type="term" value="F:metal ion binding"/>
    <property type="evidence" value="ECO:0007669"/>
    <property type="project" value="UniProtKB-KW"/>
</dbReference>
<protein>
    <recommendedName>
        <fullName evidence="6 13">Dihydropteroate synthase</fullName>
        <shortName evidence="13">DHPS</shortName>
        <ecNumber evidence="5 13">2.5.1.15</ecNumber>
    </recommendedName>
    <alternativeName>
        <fullName evidence="11 13">Dihydropteroate pyrophosphorylase</fullName>
    </alternativeName>
</protein>
<reference evidence="15 18" key="2">
    <citation type="submission" date="2019-07" db="EMBL/GenBank/DDBJ databases">
        <title>Whole genome shotgun sequence of Halolactibacillus halophilus NBRC 100868.</title>
        <authorList>
            <person name="Hosoyama A."/>
            <person name="Uohara A."/>
            <person name="Ohji S."/>
            <person name="Ichikawa N."/>
        </authorList>
    </citation>
    <scope>NUCLEOTIDE SEQUENCE [LARGE SCALE GENOMIC DNA]</scope>
    <source>
        <strain evidence="15 18">NBRC 100868</strain>
    </source>
</reference>
<accession>A0A1I5SPN1</accession>
<dbReference type="PROSITE" id="PS00793">
    <property type="entry name" value="DHPS_2"/>
    <property type="match status" value="1"/>
</dbReference>
<evidence type="ECO:0000256" key="7">
    <source>
        <dbReference type="ARBA" id="ARBA00022679"/>
    </source>
</evidence>
<name>A0A1I5SPN1_9BACI</name>
<dbReference type="InterPro" id="IPR000489">
    <property type="entry name" value="Pterin-binding_dom"/>
</dbReference>
<evidence type="ECO:0000256" key="3">
    <source>
        <dbReference type="ARBA" id="ARBA00004763"/>
    </source>
</evidence>
<evidence type="ECO:0000256" key="13">
    <source>
        <dbReference type="RuleBase" id="RU361205"/>
    </source>
</evidence>
<keyword evidence="9 13" id="KW-0460">Magnesium</keyword>
<gene>
    <name evidence="15" type="primary">sul</name>
    <name evidence="15" type="ORF">HHA03_21770</name>
    <name evidence="16" type="ORF">SAMN05421839_1494</name>
</gene>
<comment type="similarity">
    <text evidence="4 13">Belongs to the DHPS family.</text>
</comment>
<dbReference type="Proteomes" id="UP000321547">
    <property type="component" value="Unassembled WGS sequence"/>
</dbReference>
<evidence type="ECO:0000256" key="2">
    <source>
        <dbReference type="ARBA" id="ARBA00001946"/>
    </source>
</evidence>
<keyword evidence="8 13" id="KW-0479">Metal-binding</keyword>
<comment type="pathway">
    <text evidence="3 13">Cofactor biosynthesis; tetrahydrofolate biosynthesis; 7,8-dihydrofolate from 2-amino-4-hydroxy-6-hydroxymethyl-7,8-dihydropteridine diphosphate and 4-aminobenzoate: step 1/2.</text>
</comment>
<dbReference type="InterPro" id="IPR045031">
    <property type="entry name" value="DHP_synth-like"/>
</dbReference>
<dbReference type="GO" id="GO:0046656">
    <property type="term" value="P:folic acid biosynthetic process"/>
    <property type="evidence" value="ECO:0007669"/>
    <property type="project" value="UniProtKB-KW"/>
</dbReference>
<dbReference type="EMBL" id="BJWI01000049">
    <property type="protein sequence ID" value="GEM02645.1"/>
    <property type="molecule type" value="Genomic_DNA"/>
</dbReference>
<evidence type="ECO:0000313" key="17">
    <source>
        <dbReference type="Proteomes" id="UP000242243"/>
    </source>
</evidence>
<dbReference type="PANTHER" id="PTHR20941:SF1">
    <property type="entry name" value="FOLIC ACID SYNTHESIS PROTEIN FOL1"/>
    <property type="match status" value="1"/>
</dbReference>
<reference evidence="16 17" key="1">
    <citation type="submission" date="2016-10" db="EMBL/GenBank/DDBJ databases">
        <authorList>
            <person name="de Groot N.N."/>
        </authorList>
    </citation>
    <scope>NUCLEOTIDE SEQUENCE [LARGE SCALE GENOMIC DNA]</scope>
    <source>
        <strain evidence="16 17">DSM 17073</strain>
    </source>
</reference>
<dbReference type="PANTHER" id="PTHR20941">
    <property type="entry name" value="FOLATE SYNTHESIS PROTEINS"/>
    <property type="match status" value="1"/>
</dbReference>
<sequence>MSQYIRLRKQRIDLSKKTWIMGILNVTPDSFSDGGKYDSIERAVDQARNLVDQGADIIDVGGESTRPGYTPVSVEDEINRVVPVIEAIRQALDVYISIDTFKSETAEAAILAGADMVNDIWGLKYDARIADLCQKYDVPVVIMHNRKQADYQALIADVKRDLIESIEIAKGHGLDDELIILDPGIGFQKNKPENLAVLKEMAFLQTLNYPVLLGTSRKSVIHYATNRSVDERDEATAATTCFGIMHGADIVRVHNVELNKRVIEMMDVLVGKGEGYDG</sequence>
<feature type="domain" description="Pterin-binding" evidence="14">
    <location>
        <begin position="18"/>
        <end position="264"/>
    </location>
</feature>
<evidence type="ECO:0000259" key="14">
    <source>
        <dbReference type="PROSITE" id="PS50972"/>
    </source>
</evidence>
<dbReference type="GO" id="GO:0046654">
    <property type="term" value="P:tetrahydrofolate biosynthetic process"/>
    <property type="evidence" value="ECO:0007669"/>
    <property type="project" value="UniProtKB-UniPathway"/>
</dbReference>
<dbReference type="EC" id="2.5.1.15" evidence="5 13"/>
<keyword evidence="7 13" id="KW-0808">Transferase</keyword>
<evidence type="ECO:0000313" key="15">
    <source>
        <dbReference type="EMBL" id="GEM02645.1"/>
    </source>
</evidence>
<dbReference type="PROSITE" id="PS50972">
    <property type="entry name" value="PTERIN_BINDING"/>
    <property type="match status" value="1"/>
</dbReference>
<dbReference type="GO" id="GO:0005829">
    <property type="term" value="C:cytosol"/>
    <property type="evidence" value="ECO:0007669"/>
    <property type="project" value="TreeGrafter"/>
</dbReference>
<comment type="catalytic activity">
    <reaction evidence="1">
        <text>(7,8-dihydropterin-6-yl)methyl diphosphate + 4-aminobenzoate = 7,8-dihydropteroate + diphosphate</text>
        <dbReference type="Rhea" id="RHEA:19949"/>
        <dbReference type="ChEBI" id="CHEBI:17836"/>
        <dbReference type="ChEBI" id="CHEBI:17839"/>
        <dbReference type="ChEBI" id="CHEBI:33019"/>
        <dbReference type="ChEBI" id="CHEBI:72950"/>
        <dbReference type="EC" id="2.5.1.15"/>
    </reaction>
</comment>
<evidence type="ECO:0000256" key="6">
    <source>
        <dbReference type="ARBA" id="ARBA00016919"/>
    </source>
</evidence>
<evidence type="ECO:0000256" key="1">
    <source>
        <dbReference type="ARBA" id="ARBA00000012"/>
    </source>
</evidence>
<dbReference type="InterPro" id="IPR006390">
    <property type="entry name" value="DHP_synth_dom"/>
</dbReference>
<keyword evidence="18" id="KW-1185">Reference proteome</keyword>
<evidence type="ECO:0000256" key="5">
    <source>
        <dbReference type="ARBA" id="ARBA00012458"/>
    </source>
</evidence>
<dbReference type="UniPathway" id="UPA00077">
    <property type="reaction ID" value="UER00156"/>
</dbReference>
<evidence type="ECO:0000256" key="12">
    <source>
        <dbReference type="ARBA" id="ARBA00053449"/>
    </source>
</evidence>
<dbReference type="FunFam" id="3.20.20.20:FF:000006">
    <property type="entry name" value="Dihydropteroate synthase"/>
    <property type="match status" value="1"/>
</dbReference>
<comment type="cofactor">
    <cofactor evidence="2 13">
        <name>Mg(2+)</name>
        <dbReference type="ChEBI" id="CHEBI:18420"/>
    </cofactor>
</comment>
<dbReference type="EMBL" id="FOXC01000049">
    <property type="protein sequence ID" value="SFP72669.1"/>
    <property type="molecule type" value="Genomic_DNA"/>
</dbReference>
<dbReference type="AlphaFoldDB" id="A0A1I5SPN1"/>
<evidence type="ECO:0000256" key="11">
    <source>
        <dbReference type="ARBA" id="ARBA00030193"/>
    </source>
</evidence>